<dbReference type="PANTHER" id="PTHR12383:SF16">
    <property type="entry name" value="MITOCHONDRIAL INNER MEMBRANE PROTEASE SUBUNIT 1"/>
    <property type="match status" value="1"/>
</dbReference>
<dbReference type="AlphaFoldDB" id="A0A6B3NKM7"/>
<dbReference type="Pfam" id="PF10502">
    <property type="entry name" value="Peptidase_S26"/>
    <property type="match status" value="2"/>
</dbReference>
<evidence type="ECO:0000256" key="3">
    <source>
        <dbReference type="ARBA" id="ARBA00023136"/>
    </source>
</evidence>
<feature type="domain" description="Peptidase S26" evidence="4">
    <location>
        <begin position="26"/>
        <end position="78"/>
    </location>
</feature>
<organism evidence="5">
    <name type="scientific">Symploca sp. SIO1C4</name>
    <dbReference type="NCBI Taxonomy" id="2607765"/>
    <lineage>
        <taxon>Bacteria</taxon>
        <taxon>Bacillati</taxon>
        <taxon>Cyanobacteriota</taxon>
        <taxon>Cyanophyceae</taxon>
        <taxon>Coleofasciculales</taxon>
        <taxon>Coleofasciculaceae</taxon>
        <taxon>Symploca</taxon>
    </lineage>
</organism>
<dbReference type="CDD" id="cd06530">
    <property type="entry name" value="S26_SPase_I"/>
    <property type="match status" value="1"/>
</dbReference>
<dbReference type="PANTHER" id="PTHR12383">
    <property type="entry name" value="PROTEASE FAMILY S26 MITOCHONDRIAL INNER MEMBRANE PROTEASE-RELATED"/>
    <property type="match status" value="1"/>
</dbReference>
<evidence type="ECO:0000256" key="1">
    <source>
        <dbReference type="ARBA" id="ARBA00004370"/>
    </source>
</evidence>
<reference evidence="5" key="1">
    <citation type="submission" date="2019-11" db="EMBL/GenBank/DDBJ databases">
        <title>Genomic insights into an expanded diversity of filamentous marine cyanobacteria reveals the extraordinary biosynthetic potential of Moorea and Okeania.</title>
        <authorList>
            <person name="Ferreira Leao T."/>
            <person name="Wang M."/>
            <person name="Moss N."/>
            <person name="Da Silva R."/>
            <person name="Sanders J."/>
            <person name="Nurk S."/>
            <person name="Gurevich A."/>
            <person name="Humphrey G."/>
            <person name="Reher R."/>
            <person name="Zhu Q."/>
            <person name="Belda-Ferre P."/>
            <person name="Glukhov E."/>
            <person name="Rex R."/>
            <person name="Dorrestein P.C."/>
            <person name="Knight R."/>
            <person name="Pevzner P."/>
            <person name="Gerwick W.H."/>
            <person name="Gerwick L."/>
        </authorList>
    </citation>
    <scope>NUCLEOTIDE SEQUENCE</scope>
    <source>
        <strain evidence="5">SIO1C4</strain>
    </source>
</reference>
<keyword evidence="3" id="KW-0472">Membrane</keyword>
<accession>A0A6B3NKM7</accession>
<dbReference type="EMBL" id="JAAHFQ010001219">
    <property type="protein sequence ID" value="NER32393.1"/>
    <property type="molecule type" value="Genomic_DNA"/>
</dbReference>
<dbReference type="InterPro" id="IPR036286">
    <property type="entry name" value="LexA/Signal_pep-like_sf"/>
</dbReference>
<name>A0A6B3NKM7_9CYAN</name>
<dbReference type="NCBIfam" id="TIGR02754">
    <property type="entry name" value="sod_Ni_protease"/>
    <property type="match status" value="1"/>
</dbReference>
<dbReference type="GO" id="GO:0006465">
    <property type="term" value="P:signal peptide processing"/>
    <property type="evidence" value="ECO:0007669"/>
    <property type="project" value="InterPro"/>
</dbReference>
<proteinExistence type="predicted"/>
<comment type="subcellular location">
    <subcellularLocation>
        <location evidence="1">Membrane</location>
    </subcellularLocation>
</comment>
<dbReference type="SUPFAM" id="SSF51306">
    <property type="entry name" value="LexA/Signal peptidase"/>
    <property type="match status" value="1"/>
</dbReference>
<dbReference type="GO" id="GO:0004252">
    <property type="term" value="F:serine-type endopeptidase activity"/>
    <property type="evidence" value="ECO:0007669"/>
    <property type="project" value="InterPro"/>
</dbReference>
<evidence type="ECO:0000259" key="4">
    <source>
        <dbReference type="Pfam" id="PF10502"/>
    </source>
</evidence>
<evidence type="ECO:0000313" key="5">
    <source>
        <dbReference type="EMBL" id="NER32393.1"/>
    </source>
</evidence>
<protein>
    <submittedName>
        <fullName evidence="5">Nickel-type superoxide dismutase maturation protease</fullName>
    </submittedName>
</protein>
<sequence>MSVLEELKDSSYWELLLWLLGRRWRFRVKGVSMSPLLKPGDEILVNPGAYRNRLPYPGEIVVAKHPYQTQLRLVKRVVLVLEEGCCFLKGENLSESTDSRSFGLVSSEQILGKVTSRFR</sequence>
<dbReference type="GO" id="GO:0016020">
    <property type="term" value="C:membrane"/>
    <property type="evidence" value="ECO:0007669"/>
    <property type="project" value="UniProtKB-SubCell"/>
</dbReference>
<gene>
    <name evidence="5" type="primary">sodX</name>
    <name evidence="5" type="ORF">F6J89_33560</name>
</gene>
<dbReference type="InterPro" id="IPR052064">
    <property type="entry name" value="Mito_IMP1_subunit"/>
</dbReference>
<comment type="caution">
    <text evidence="5">The sequence shown here is derived from an EMBL/GenBank/DDBJ whole genome shotgun (WGS) entry which is preliminary data.</text>
</comment>
<feature type="domain" description="Peptidase S26" evidence="4">
    <location>
        <begin position="81"/>
        <end position="117"/>
    </location>
</feature>
<keyword evidence="5" id="KW-0645">Protease</keyword>
<dbReference type="InterPro" id="IPR019533">
    <property type="entry name" value="Peptidase_S26"/>
</dbReference>
<keyword evidence="2" id="KW-0378">Hydrolase</keyword>
<dbReference type="Gene3D" id="2.10.109.10">
    <property type="entry name" value="Umud Fragment, subunit A"/>
    <property type="match status" value="1"/>
</dbReference>
<dbReference type="InterPro" id="IPR014124">
    <property type="entry name" value="Pept_S26A_Sod_Ni_maturase"/>
</dbReference>
<evidence type="ECO:0000256" key="2">
    <source>
        <dbReference type="ARBA" id="ARBA00022801"/>
    </source>
</evidence>